<evidence type="ECO:0000313" key="4">
    <source>
        <dbReference type="Proteomes" id="UP001637994"/>
    </source>
</evidence>
<dbReference type="Gene3D" id="3.90.70.10">
    <property type="entry name" value="Cysteine proteinases"/>
    <property type="match status" value="1"/>
</dbReference>
<proteinExistence type="predicted"/>
<feature type="signal peptide" evidence="1">
    <location>
        <begin position="1"/>
        <end position="23"/>
    </location>
</feature>
<dbReference type="EMBL" id="JBGMEF010000011">
    <property type="protein sequence ID" value="MFO3666563.1"/>
    <property type="molecule type" value="Genomic_DNA"/>
</dbReference>
<dbReference type="RefSeq" id="WP_410035209.1">
    <property type="nucleotide sequence ID" value="NZ_JBGMEF010000011.1"/>
</dbReference>
<evidence type="ECO:0000313" key="3">
    <source>
        <dbReference type="EMBL" id="MFO3666563.1"/>
    </source>
</evidence>
<name>A0ABW9MC81_9FIRM</name>
<evidence type="ECO:0000259" key="2">
    <source>
        <dbReference type="Pfam" id="PF13529"/>
    </source>
</evidence>
<comment type="caution">
    <text evidence="3">The sequence shown here is derived from an EMBL/GenBank/DDBJ whole genome shotgun (WGS) entry which is preliminary data.</text>
</comment>
<evidence type="ECO:0000256" key="1">
    <source>
        <dbReference type="SAM" id="SignalP"/>
    </source>
</evidence>
<organism evidence="3 4">
    <name type="scientific">Anaerococcus kampingae</name>
    <dbReference type="NCBI Taxonomy" id="3115614"/>
    <lineage>
        <taxon>Bacteria</taxon>
        <taxon>Bacillati</taxon>
        <taxon>Bacillota</taxon>
        <taxon>Tissierellia</taxon>
        <taxon>Tissierellales</taxon>
        <taxon>Peptoniphilaceae</taxon>
        <taxon>Anaerococcus</taxon>
    </lineage>
</organism>
<sequence length="426" mass="48645">MKKKVLLLSLILAGIMNANTAFAADIIYYDDSDLDAFLEECQAGTSDEKEQAPTLKEEEPTREDIYYKNPDGTLAKGLTDTGEVRRYFDKKTGQMVKNMTIASENIHVDKSGKAHYIGWDYFNGKLGYYDPQTGYAKGLKTIGNITYGFDENGTIFRKKNRVFNGQNYYFNKFGEATKTDGKYARGWVGDRYFFEDGKPAEGLVEISGKKYAFHERSLRLLRNTEKVFNHKVYKINDRGEAIYQYDLAHANLNRGTNGEFKPGFSQNLMRKTPYFSQKDERWSKRAYATGTMAGFGCGPTAMAMVLNRKLDTNDIYPTNTMAVASDYSSWDGTDWQYFIEGVEAYGLKSYDIPVQKDAFVQALKNNPIVVRVGAGSFINSGHYMVVDSYQNDYFVINDPYNMRRNTLDNIPWQRLRGEVTVAWEIK</sequence>
<keyword evidence="4" id="KW-1185">Reference proteome</keyword>
<dbReference type="SUPFAM" id="SSF69360">
    <property type="entry name" value="Cell wall binding repeat"/>
    <property type="match status" value="1"/>
</dbReference>
<dbReference type="Pfam" id="PF13529">
    <property type="entry name" value="Peptidase_C39_2"/>
    <property type="match status" value="1"/>
</dbReference>
<protein>
    <submittedName>
        <fullName evidence="3">C39 family peptidase</fullName>
    </submittedName>
</protein>
<accession>A0ABW9MC81</accession>
<dbReference type="Proteomes" id="UP001637994">
    <property type="component" value="Unassembled WGS sequence"/>
</dbReference>
<dbReference type="InterPro" id="IPR039564">
    <property type="entry name" value="Peptidase_C39-like"/>
</dbReference>
<feature type="chain" id="PRO_5046875200" evidence="1">
    <location>
        <begin position="24"/>
        <end position="426"/>
    </location>
</feature>
<gene>
    <name evidence="3" type="ORF">ACCQ42_02100</name>
</gene>
<keyword evidence="1" id="KW-0732">Signal</keyword>
<reference evidence="3 4" key="1">
    <citation type="journal article" date="2025" name="Anaerobe">
        <title>Description of Anaerococcus kampingiae sp. nov., Anaerococcus groningensis sp. nov., Anaerococcus martiniensis sp. nov., and Anaerococcus cruorum sp. nov., isolated from human clinical specimens.</title>
        <authorList>
            <person name="Boiten K.E."/>
            <person name="Meijer J."/>
            <person name="van Wezel E.M."/>
            <person name="Veloo A.C.M."/>
        </authorList>
    </citation>
    <scope>NUCLEOTIDE SEQUENCE [LARGE SCALE GENOMIC DNA]</scope>
    <source>
        <strain evidence="3 4">ENR0874</strain>
    </source>
</reference>
<dbReference type="Gene3D" id="2.10.270.10">
    <property type="entry name" value="Cholin Binding"/>
    <property type="match status" value="2"/>
</dbReference>
<feature type="domain" description="Peptidase C39-like" evidence="2">
    <location>
        <begin position="272"/>
        <end position="400"/>
    </location>
</feature>